<dbReference type="AlphaFoldDB" id="A0A346Y4V0"/>
<evidence type="ECO:0000313" key="1">
    <source>
        <dbReference type="EMBL" id="AXV09497.1"/>
    </source>
</evidence>
<proteinExistence type="predicted"/>
<dbReference type="Proteomes" id="UP000264006">
    <property type="component" value="Chromosome"/>
</dbReference>
<reference evidence="1 2" key="1">
    <citation type="submission" date="2018-09" db="EMBL/GenBank/DDBJ databases">
        <title>Complete genome sequence of Euzebya sp. DY32-46 isolated from seawater of Pacific Ocean.</title>
        <authorList>
            <person name="Xu L."/>
            <person name="Wu Y.-H."/>
            <person name="Xu X.-W."/>
        </authorList>
    </citation>
    <scope>NUCLEOTIDE SEQUENCE [LARGE SCALE GENOMIC DNA]</scope>
    <source>
        <strain evidence="1 2">DY32-46</strain>
    </source>
</reference>
<accession>A0A346Y4V0</accession>
<name>A0A346Y4V0_9ACTN</name>
<evidence type="ECO:0000313" key="2">
    <source>
        <dbReference type="Proteomes" id="UP000264006"/>
    </source>
</evidence>
<keyword evidence="2" id="KW-1185">Reference proteome</keyword>
<protein>
    <submittedName>
        <fullName evidence="1">Uncharacterized protein</fullName>
    </submittedName>
</protein>
<sequence>MRQQRTSTHSRPLDTGRGTVVFDRDRPMFACPACGRTAVPTDDCVPDLVVEHECDTDGQGSAAERLRRGSV</sequence>
<dbReference type="KEGG" id="euz:DVS28_a4840"/>
<dbReference type="EMBL" id="CP031165">
    <property type="protein sequence ID" value="AXV09497.1"/>
    <property type="molecule type" value="Genomic_DNA"/>
</dbReference>
<organism evidence="1 2">
    <name type="scientific">Euzebya pacifica</name>
    <dbReference type="NCBI Taxonomy" id="1608957"/>
    <lineage>
        <taxon>Bacteria</taxon>
        <taxon>Bacillati</taxon>
        <taxon>Actinomycetota</taxon>
        <taxon>Nitriliruptoria</taxon>
        <taxon>Euzebyales</taxon>
    </lineage>
</organism>
<gene>
    <name evidence="1" type="ORF">DVS28_a4840</name>
</gene>